<evidence type="ECO:0000313" key="3">
    <source>
        <dbReference type="Proteomes" id="UP000246303"/>
    </source>
</evidence>
<dbReference type="PANTHER" id="PTHR15020:SF11">
    <property type="entry name" value="OS06G0360300 PROTEIN"/>
    <property type="match status" value="1"/>
</dbReference>
<organism evidence="2 3">
    <name type="scientific">Arthrobacter psychrochitiniphilus</name>
    <dbReference type="NCBI Taxonomy" id="291045"/>
    <lineage>
        <taxon>Bacteria</taxon>
        <taxon>Bacillati</taxon>
        <taxon>Actinomycetota</taxon>
        <taxon>Actinomycetes</taxon>
        <taxon>Micrococcales</taxon>
        <taxon>Micrococcaceae</taxon>
        <taxon>Arthrobacter</taxon>
    </lineage>
</organism>
<dbReference type="OrthoDB" id="9771302at2"/>
<evidence type="ECO:0000313" key="2">
    <source>
        <dbReference type="EMBL" id="PXA65096.1"/>
    </source>
</evidence>
<dbReference type="RefSeq" id="WP_110106272.1">
    <property type="nucleotide sequence ID" value="NZ_JACBZZ010000001.1"/>
</dbReference>
<accession>A0A2V3DS75</accession>
<dbReference type="InterPro" id="IPR036291">
    <property type="entry name" value="NAD(P)-bd_dom_sf"/>
</dbReference>
<dbReference type="Pfam" id="PF05368">
    <property type="entry name" value="NmrA"/>
    <property type="match status" value="1"/>
</dbReference>
<reference evidence="2 3" key="1">
    <citation type="submission" date="2018-05" db="EMBL/GenBank/DDBJ databases">
        <title>Genetic diversity of glacier-inhabiting Cryobacterium bacteria in China and description of Cryobacterium mengkeensis sp. nov. and Arthrobacter glacialis sp. nov.</title>
        <authorList>
            <person name="Liu Q."/>
            <person name="Xin Y.-H."/>
        </authorList>
    </citation>
    <scope>NUCLEOTIDE SEQUENCE [LARGE SCALE GENOMIC DNA]</scope>
    <source>
        <strain evidence="2 3">GP3</strain>
    </source>
</reference>
<sequence>MTTHVLVAGATGDLGSRIMRELLLRDTHIRVLTRPGSGKAQAMYGNNNRMEIVEVHYSDQSALSTAHLDVETVISSATGSLPPDIARTMSDLSGTPYNLLWAGTTNVLPAISKVAQRFWKDPLATFPAWQGMQYFMSTFSGQSQLRHVENNRYGKHPWTTVKDVLAQHGLDNANQH</sequence>
<comment type="caution">
    <text evidence="2">The sequence shown here is derived from an EMBL/GenBank/DDBJ whole genome shotgun (WGS) entry which is preliminary data.</text>
</comment>
<dbReference type="AlphaFoldDB" id="A0A2V3DS75"/>
<dbReference type="InterPro" id="IPR008030">
    <property type="entry name" value="NmrA-like"/>
</dbReference>
<dbReference type="EMBL" id="QHLZ01000006">
    <property type="protein sequence ID" value="PXA65096.1"/>
    <property type="molecule type" value="Genomic_DNA"/>
</dbReference>
<protein>
    <recommendedName>
        <fullName evidence="1">NmrA-like domain-containing protein</fullName>
    </recommendedName>
</protein>
<proteinExistence type="predicted"/>
<evidence type="ECO:0000259" key="1">
    <source>
        <dbReference type="Pfam" id="PF05368"/>
    </source>
</evidence>
<gene>
    <name evidence="2" type="ORF">CVS29_10380</name>
</gene>
<name>A0A2V3DS75_9MICC</name>
<dbReference type="Proteomes" id="UP000246303">
    <property type="component" value="Unassembled WGS sequence"/>
</dbReference>
<dbReference type="Gene3D" id="3.40.50.720">
    <property type="entry name" value="NAD(P)-binding Rossmann-like Domain"/>
    <property type="match status" value="1"/>
</dbReference>
<dbReference type="SUPFAM" id="SSF51735">
    <property type="entry name" value="NAD(P)-binding Rossmann-fold domains"/>
    <property type="match status" value="1"/>
</dbReference>
<keyword evidence="3" id="KW-1185">Reference proteome</keyword>
<dbReference type="PANTHER" id="PTHR15020">
    <property type="entry name" value="FLAVIN REDUCTASE-RELATED"/>
    <property type="match status" value="1"/>
</dbReference>
<feature type="domain" description="NmrA-like" evidence="1">
    <location>
        <begin position="2"/>
        <end position="78"/>
    </location>
</feature>